<evidence type="ECO:0000313" key="3">
    <source>
        <dbReference type="Proteomes" id="UP000533476"/>
    </source>
</evidence>
<evidence type="ECO:0000256" key="1">
    <source>
        <dbReference type="SAM" id="Phobius"/>
    </source>
</evidence>
<feature type="transmembrane region" description="Helical" evidence="1">
    <location>
        <begin position="12"/>
        <end position="33"/>
    </location>
</feature>
<protein>
    <submittedName>
        <fullName evidence="2">Uncharacterized protein</fullName>
    </submittedName>
</protein>
<dbReference type="EMBL" id="JABBVZ010000156">
    <property type="protein sequence ID" value="NMP24821.1"/>
    <property type="molecule type" value="Genomic_DNA"/>
</dbReference>
<proteinExistence type="predicted"/>
<comment type="caution">
    <text evidence="2">The sequence shown here is derived from an EMBL/GenBank/DDBJ whole genome shotgun (WGS) entry which is preliminary data.</text>
</comment>
<gene>
    <name evidence="2" type="ORF">HIJ39_21160</name>
</gene>
<sequence>MNRMRSKSIWSMIRMVLGSILGIIGFGTLSMGFVGLNGAQMGLGVFEILLGVFLALGALSPMRKASHQH</sequence>
<keyword evidence="1" id="KW-1133">Transmembrane helix</keyword>
<accession>A0A7Y0L8L1</accession>
<keyword evidence="1" id="KW-0472">Membrane</keyword>
<dbReference type="Proteomes" id="UP000533476">
    <property type="component" value="Unassembled WGS sequence"/>
</dbReference>
<reference evidence="2 3" key="1">
    <citation type="submission" date="2020-04" db="EMBL/GenBank/DDBJ databases">
        <authorList>
            <person name="Zhang R."/>
            <person name="Schippers A."/>
        </authorList>
    </citation>
    <scope>NUCLEOTIDE SEQUENCE [LARGE SCALE GENOMIC DNA]</scope>
    <source>
        <strain evidence="2 3">DSM 109850</strain>
    </source>
</reference>
<keyword evidence="1" id="KW-0812">Transmembrane</keyword>
<evidence type="ECO:0000313" key="2">
    <source>
        <dbReference type="EMBL" id="NMP24821.1"/>
    </source>
</evidence>
<keyword evidence="3" id="KW-1185">Reference proteome</keyword>
<name>A0A7Y0L8L1_9FIRM</name>
<feature type="transmembrane region" description="Helical" evidence="1">
    <location>
        <begin position="39"/>
        <end position="59"/>
    </location>
</feature>
<dbReference type="AlphaFoldDB" id="A0A7Y0L8L1"/>
<organism evidence="2 3">
    <name type="scientific">Sulfobacillus harzensis</name>
    <dbReference type="NCBI Taxonomy" id="2729629"/>
    <lineage>
        <taxon>Bacteria</taxon>
        <taxon>Bacillati</taxon>
        <taxon>Bacillota</taxon>
        <taxon>Clostridia</taxon>
        <taxon>Eubacteriales</taxon>
        <taxon>Clostridiales Family XVII. Incertae Sedis</taxon>
        <taxon>Sulfobacillus</taxon>
    </lineage>
</organism>